<gene>
    <name evidence="3" type="ORF">R3P38DRAFT_1489559</name>
</gene>
<dbReference type="CDD" id="cd00866">
    <property type="entry name" value="PEBP_euk"/>
    <property type="match status" value="1"/>
</dbReference>
<protein>
    <submittedName>
        <fullName evidence="3">PEBP-like protein</fullName>
    </submittedName>
</protein>
<dbReference type="InterPro" id="IPR035810">
    <property type="entry name" value="PEBP_euk"/>
</dbReference>
<dbReference type="PANTHER" id="PTHR11362:SF82">
    <property type="entry name" value="PHOSPHATIDYLETHANOLAMINE-BINDING PROTEIN 4"/>
    <property type="match status" value="1"/>
</dbReference>
<dbReference type="Gene3D" id="3.90.280.10">
    <property type="entry name" value="PEBP-like"/>
    <property type="match status" value="1"/>
</dbReference>
<dbReference type="PANTHER" id="PTHR11362">
    <property type="entry name" value="PHOSPHATIDYLETHANOLAMINE-BINDING PROTEIN"/>
    <property type="match status" value="1"/>
</dbReference>
<feature type="chain" id="PRO_5043799374" evidence="2">
    <location>
        <begin position="21"/>
        <end position="262"/>
    </location>
</feature>
<keyword evidence="2" id="KW-0732">Signal</keyword>
<comment type="caution">
    <text evidence="3">The sequence shown here is derived from an EMBL/GenBank/DDBJ whole genome shotgun (WGS) entry which is preliminary data.</text>
</comment>
<dbReference type="Proteomes" id="UP001362999">
    <property type="component" value="Unassembled WGS sequence"/>
</dbReference>
<evidence type="ECO:0000256" key="1">
    <source>
        <dbReference type="SAM" id="MobiDB-lite"/>
    </source>
</evidence>
<dbReference type="InterPro" id="IPR008914">
    <property type="entry name" value="PEBP"/>
</dbReference>
<dbReference type="AlphaFoldDB" id="A0AAW0DTC8"/>
<evidence type="ECO:0000313" key="4">
    <source>
        <dbReference type="Proteomes" id="UP001362999"/>
    </source>
</evidence>
<organism evidence="3 4">
    <name type="scientific">Favolaschia claudopus</name>
    <dbReference type="NCBI Taxonomy" id="2862362"/>
    <lineage>
        <taxon>Eukaryota</taxon>
        <taxon>Fungi</taxon>
        <taxon>Dikarya</taxon>
        <taxon>Basidiomycota</taxon>
        <taxon>Agaricomycotina</taxon>
        <taxon>Agaricomycetes</taxon>
        <taxon>Agaricomycetidae</taxon>
        <taxon>Agaricales</taxon>
        <taxon>Marasmiineae</taxon>
        <taxon>Mycenaceae</taxon>
        <taxon>Favolaschia</taxon>
    </lineage>
</organism>
<dbReference type="EMBL" id="JAWWNJ010000006">
    <property type="protein sequence ID" value="KAK7054239.1"/>
    <property type="molecule type" value="Genomic_DNA"/>
</dbReference>
<accession>A0AAW0DTC8</accession>
<feature type="region of interest" description="Disordered" evidence="1">
    <location>
        <begin position="219"/>
        <end position="239"/>
    </location>
</feature>
<proteinExistence type="predicted"/>
<feature type="signal peptide" evidence="2">
    <location>
        <begin position="1"/>
        <end position="20"/>
    </location>
</feature>
<evidence type="ECO:0000256" key="2">
    <source>
        <dbReference type="SAM" id="SignalP"/>
    </source>
</evidence>
<dbReference type="Pfam" id="PF01161">
    <property type="entry name" value="PBP"/>
    <property type="match status" value="1"/>
</dbReference>
<dbReference type="SUPFAM" id="SSF49777">
    <property type="entry name" value="PEBP-like"/>
    <property type="match status" value="1"/>
</dbReference>
<dbReference type="InterPro" id="IPR036610">
    <property type="entry name" value="PEBP-like_sf"/>
</dbReference>
<sequence>MAILASSLLFSFVLSSGALARPSSTFPTRAVTNASLSDVSTAFSRAGIVPGVIPVFQPTGLLDVQFESIKVTPGMNLTVKQVSTEPKFGLQVSDTTTASNAQFVIALVDPDAPTPQNRTFAQVRHLLGGGYHWDASTGALTNTTAALSDFLPPGPPPGSDPHRYLVLAYVQSEGFSSKAPSLVNASTPITGFNISTLSEALGLGAPFAGTFFLTGPEADNSANASAGPNPSSTPQGSGAVSVHAPLAVTAMLASVLAISCLA</sequence>
<evidence type="ECO:0000313" key="3">
    <source>
        <dbReference type="EMBL" id="KAK7054239.1"/>
    </source>
</evidence>
<reference evidence="3 4" key="1">
    <citation type="journal article" date="2024" name="J Genomics">
        <title>Draft genome sequencing and assembly of Favolaschia claudopus CIRM-BRFM 2984 isolated from oak limbs.</title>
        <authorList>
            <person name="Navarro D."/>
            <person name="Drula E."/>
            <person name="Chaduli D."/>
            <person name="Cazenave R."/>
            <person name="Ahrendt S."/>
            <person name="Wang J."/>
            <person name="Lipzen A."/>
            <person name="Daum C."/>
            <person name="Barry K."/>
            <person name="Grigoriev I.V."/>
            <person name="Favel A."/>
            <person name="Rosso M.N."/>
            <person name="Martin F."/>
        </authorList>
    </citation>
    <scope>NUCLEOTIDE SEQUENCE [LARGE SCALE GENOMIC DNA]</scope>
    <source>
        <strain evidence="3 4">CIRM-BRFM 2984</strain>
    </source>
</reference>
<feature type="compositionally biased region" description="Low complexity" evidence="1">
    <location>
        <begin position="220"/>
        <end position="234"/>
    </location>
</feature>
<keyword evidence="4" id="KW-1185">Reference proteome</keyword>
<name>A0AAW0DTC8_9AGAR</name>